<sequence length="981" mass="107824">MTIQKRQSDARTLWLVLGAALALRLLLALVTEGYPYDMSCFVAWGDKLASQGPAAFYSEGYFADYPPGYLFVLGLVGLVRGMFSIPYESPLTYFLLALVPSLCDCAAAWLVWHVGSEFRPASRVPLLLAAFTAFNPLLLFDTGVWKQIDGAFALPLLGCFWLLEKPRYLPAAFWYGVALAIKPQALLFGPALAACFLAAIAQEENRFRAFGRCFGGAAVALVPPLAAGVPFYGIRDLLPSLLEKYAGTVSGYPYASINAFNWLTALGGNWQPLENTALFGISWHTLGWFLILAVTGGLVFFAVRSVQCGHFSPLLLAAYYGLGVFTFGHCMHERYMVPGVLLTLLAAARWNDIRLYAAGFGLSLTGFINLATVYSLAGSEDEWLSSATSSTVAVLVGLAETVCFVMLLFAVWDLALHGHALSLPERPRPEDPVPAGQPRWQRREVLGLAGLTLATAVLSFTYLGDTTAPQNPLDATDTILSETVTVEGTAINLWVYPGVSFGGSLKVSDAEGNVLLVQELGYSTCFSWSENRLPVSAGQTLTVTVENAQVFELSFRDGDGNPVPVTGGGALFDEQTSVPDTISQLNSMYFDEIYHGRTGYEQLHKMPVYETTHPPLGKDLIMAGIALFGMTGFGWRFSGTLFGVLLVPLAWCFARRLTRKRWIGAVAGVLLALDFMRFVQSRIATIDIYGTFFILLGAYFMLWYCQSVLQKGVTRSLLPMALGGVAFGLGCAAKWTGIYAGAGLAILYLGVLYARWRQKKPGFSSEFRTAALGGVVFYVLLPLCIYIASYLPYWWRNPDFSLGDWWNCQVSMYEYHSNLEATHPFESRWYTWLLGLRPVWYYQNTHLPDGLRASIAGLGGPVIWLAGLACLVALLWHQVSHRGSRAGAGVLILYGTQLIPWMLVTRCTFLYHYFPSSMFCLAAIALVLSHIHRESLARRIGIGLCVVSLVLFICYYPALSGLPIPTWWAEALECLPSFGFY</sequence>
<evidence type="ECO:0000256" key="7">
    <source>
        <dbReference type="ARBA" id="ARBA00022989"/>
    </source>
</evidence>
<comment type="subcellular location">
    <subcellularLocation>
        <location evidence="10">Cell membrane</location>
    </subcellularLocation>
    <subcellularLocation>
        <location evidence="1">Endomembrane system</location>
        <topology evidence="1">Multi-pass membrane protein</topology>
    </subcellularLocation>
</comment>
<keyword evidence="14" id="KW-1185">Reference proteome</keyword>
<dbReference type="AlphaFoldDB" id="D1PP57"/>
<feature type="transmembrane region" description="Helical" evidence="10">
    <location>
        <begin position="686"/>
        <end position="705"/>
    </location>
</feature>
<comment type="function">
    <text evidence="10">Protein O-mannosyltransferase that catalyzes the transfer of a single mannose residue from a polyprenol phospho-mannosyl lipidic donor to the hydroxyl group of selected serine and threonine residues in acceptor proteins.</text>
</comment>
<dbReference type="Pfam" id="PF02366">
    <property type="entry name" value="PMT"/>
    <property type="match status" value="1"/>
</dbReference>
<comment type="caution">
    <text evidence="13">The sequence shown here is derived from an EMBL/GenBank/DDBJ whole genome shotgun (WGS) entry which is preliminary data.</text>
</comment>
<feature type="transmembrane region" description="Helical" evidence="10">
    <location>
        <begin position="213"/>
        <end position="234"/>
    </location>
</feature>
<feature type="transmembrane region" description="Helical" evidence="10">
    <location>
        <begin position="888"/>
        <end position="904"/>
    </location>
</feature>
<dbReference type="UniPathway" id="UPA00378"/>
<feature type="transmembrane region" description="Helical" evidence="10">
    <location>
        <begin position="855"/>
        <end position="876"/>
    </location>
</feature>
<feature type="transmembrane region" description="Helical" evidence="10">
    <location>
        <begin position="940"/>
        <end position="958"/>
    </location>
</feature>
<dbReference type="eggNOG" id="COG4346">
    <property type="taxonomic scope" value="Bacteria"/>
</dbReference>
<dbReference type="GO" id="GO:0012505">
    <property type="term" value="C:endomembrane system"/>
    <property type="evidence" value="ECO:0007669"/>
    <property type="project" value="UniProtKB-SubCell"/>
</dbReference>
<dbReference type="GO" id="GO:0004169">
    <property type="term" value="F:dolichyl-phosphate-mannose-protein mannosyltransferase activity"/>
    <property type="evidence" value="ECO:0007669"/>
    <property type="project" value="UniProtKB-UniRule"/>
</dbReference>
<evidence type="ECO:0000259" key="12">
    <source>
        <dbReference type="Pfam" id="PF16192"/>
    </source>
</evidence>
<keyword evidence="5 10" id="KW-0808">Transferase</keyword>
<feature type="transmembrane region" description="Helical" evidence="10">
    <location>
        <begin position="620"/>
        <end position="650"/>
    </location>
</feature>
<dbReference type="Proteomes" id="UP000003438">
    <property type="component" value="Unassembled WGS sequence"/>
</dbReference>
<evidence type="ECO:0000259" key="11">
    <source>
        <dbReference type="Pfam" id="PF02366"/>
    </source>
</evidence>
<reference evidence="13" key="1">
    <citation type="submission" date="2009-12" db="EMBL/GenBank/DDBJ databases">
        <authorList>
            <person name="Weinstock G."/>
            <person name="Sodergren E."/>
            <person name="Clifton S."/>
            <person name="Fulton L."/>
            <person name="Fulton B."/>
            <person name="Courtney L."/>
            <person name="Fronick C."/>
            <person name="Harrison M."/>
            <person name="Strong C."/>
            <person name="Farmer C."/>
            <person name="Delahaunty K."/>
            <person name="Markovic C."/>
            <person name="Hall O."/>
            <person name="Minx P."/>
            <person name="Tomlinson C."/>
            <person name="Mitreva M."/>
            <person name="Nelson J."/>
            <person name="Hou S."/>
            <person name="Wollam A."/>
            <person name="Pepin K.H."/>
            <person name="Johnson M."/>
            <person name="Bhonagiri V."/>
            <person name="Nash W.E."/>
            <person name="Warren W."/>
            <person name="Chinwalla A."/>
            <person name="Mardis E.R."/>
            <person name="Wilson R.K."/>
        </authorList>
    </citation>
    <scope>NUCLEOTIDE SEQUENCE [LARGE SCALE GENOMIC DNA]</scope>
    <source>
        <strain evidence="13">DSM 15176</strain>
    </source>
</reference>
<feature type="transmembrane region" description="Helical" evidence="10">
    <location>
        <begin position="712"/>
        <end position="730"/>
    </location>
</feature>
<feature type="transmembrane region" description="Helical" evidence="10">
    <location>
        <begin position="736"/>
        <end position="754"/>
    </location>
</feature>
<dbReference type="InterPro" id="IPR032421">
    <property type="entry name" value="PMT_4TMC"/>
</dbReference>
<feature type="transmembrane region" description="Helical" evidence="10">
    <location>
        <begin position="910"/>
        <end position="928"/>
    </location>
</feature>
<protein>
    <recommendedName>
        <fullName evidence="9 10">Polyprenol-phosphate-mannose--protein mannosyltransferase</fullName>
        <ecNumber evidence="10">2.4.1.-</ecNumber>
    </recommendedName>
</protein>
<evidence type="ECO:0000256" key="2">
    <source>
        <dbReference type="ARBA" id="ARBA00004922"/>
    </source>
</evidence>
<dbReference type="OrthoDB" id="9776737at2"/>
<feature type="transmembrane region" description="Helical" evidence="10">
    <location>
        <begin position="281"/>
        <end position="303"/>
    </location>
</feature>
<feature type="transmembrane region" description="Helical" evidence="10">
    <location>
        <begin position="358"/>
        <end position="377"/>
    </location>
</feature>
<evidence type="ECO:0000256" key="4">
    <source>
        <dbReference type="ARBA" id="ARBA00022676"/>
    </source>
</evidence>
<name>D1PP57_9FIRM</name>
<dbReference type="PANTHER" id="PTHR10050">
    <property type="entry name" value="DOLICHYL-PHOSPHATE-MANNOSE--PROTEIN MANNOSYLTRANSFERASE"/>
    <property type="match status" value="1"/>
</dbReference>
<feature type="transmembrane region" description="Helical" evidence="10">
    <location>
        <begin position="92"/>
        <end position="112"/>
    </location>
</feature>
<feature type="domain" description="ArnT-like N-terminal" evidence="11">
    <location>
        <begin position="582"/>
        <end position="791"/>
    </location>
</feature>
<dbReference type="RefSeq" id="WP_007047537.1">
    <property type="nucleotide sequence ID" value="NZ_GG704769.1"/>
</dbReference>
<dbReference type="STRING" id="411471.SUBVAR_06171"/>
<keyword evidence="7 10" id="KW-1133">Transmembrane helix</keyword>
<evidence type="ECO:0000256" key="8">
    <source>
        <dbReference type="ARBA" id="ARBA00023136"/>
    </source>
</evidence>
<evidence type="ECO:0000256" key="6">
    <source>
        <dbReference type="ARBA" id="ARBA00022692"/>
    </source>
</evidence>
<comment type="pathway">
    <text evidence="2 10">Protein modification; protein glycosylation.</text>
</comment>
<dbReference type="eggNOG" id="COG5650">
    <property type="taxonomic scope" value="Bacteria"/>
</dbReference>
<feature type="transmembrane region" description="Helical" evidence="10">
    <location>
        <begin position="662"/>
        <end position="680"/>
    </location>
</feature>
<feature type="transmembrane region" description="Helical" evidence="10">
    <location>
        <begin position="392"/>
        <end position="416"/>
    </location>
</feature>
<feature type="transmembrane region" description="Helical" evidence="10">
    <location>
        <begin position="310"/>
        <end position="329"/>
    </location>
</feature>
<dbReference type="InterPro" id="IPR027005">
    <property type="entry name" value="PMT-like"/>
</dbReference>
<accession>D1PP57</accession>
<evidence type="ECO:0000313" key="13">
    <source>
        <dbReference type="EMBL" id="EFB75553.1"/>
    </source>
</evidence>
<dbReference type="InterPro" id="IPR003342">
    <property type="entry name" value="ArnT-like_N"/>
</dbReference>
<proteinExistence type="inferred from homology"/>
<dbReference type="Pfam" id="PF16192">
    <property type="entry name" value="PMT_4TMC"/>
    <property type="match status" value="1"/>
</dbReference>
<keyword evidence="8 10" id="KW-0472">Membrane</keyword>
<keyword evidence="4 10" id="KW-0328">Glycosyltransferase</keyword>
<evidence type="ECO:0000256" key="1">
    <source>
        <dbReference type="ARBA" id="ARBA00004127"/>
    </source>
</evidence>
<dbReference type="HOGENOM" id="CLU_295238_0_0_9"/>
<evidence type="ECO:0000313" key="14">
    <source>
        <dbReference type="Proteomes" id="UP000003438"/>
    </source>
</evidence>
<evidence type="ECO:0000256" key="3">
    <source>
        <dbReference type="ARBA" id="ARBA00007222"/>
    </source>
</evidence>
<evidence type="ECO:0000256" key="10">
    <source>
        <dbReference type="RuleBase" id="RU367007"/>
    </source>
</evidence>
<comment type="similarity">
    <text evidence="3 10">Belongs to the glycosyltransferase 39 family.</text>
</comment>
<feature type="domain" description="Protein O-mannosyl-transferase C-terminal four TM" evidence="12">
    <location>
        <begin position="803"/>
        <end position="968"/>
    </location>
</feature>
<feature type="transmembrane region" description="Helical" evidence="10">
    <location>
        <begin position="183"/>
        <end position="201"/>
    </location>
</feature>
<dbReference type="GO" id="GO:0005886">
    <property type="term" value="C:plasma membrane"/>
    <property type="evidence" value="ECO:0007669"/>
    <property type="project" value="UniProtKB-SubCell"/>
</dbReference>
<dbReference type="EC" id="2.4.1.-" evidence="10"/>
<evidence type="ECO:0000256" key="5">
    <source>
        <dbReference type="ARBA" id="ARBA00022679"/>
    </source>
</evidence>
<organism evidence="13 14">
    <name type="scientific">Subdoligranulum variabile DSM 15176</name>
    <dbReference type="NCBI Taxonomy" id="411471"/>
    <lineage>
        <taxon>Bacteria</taxon>
        <taxon>Bacillati</taxon>
        <taxon>Bacillota</taxon>
        <taxon>Clostridia</taxon>
        <taxon>Eubacteriales</taxon>
        <taxon>Oscillospiraceae</taxon>
        <taxon>Subdoligranulum</taxon>
    </lineage>
</organism>
<keyword evidence="10" id="KW-1003">Cell membrane</keyword>
<feature type="transmembrane region" description="Helical" evidence="10">
    <location>
        <begin position="775"/>
        <end position="795"/>
    </location>
</feature>
<dbReference type="EMBL" id="ACBY02000025">
    <property type="protein sequence ID" value="EFB75553.1"/>
    <property type="molecule type" value="Genomic_DNA"/>
</dbReference>
<evidence type="ECO:0000256" key="9">
    <source>
        <dbReference type="ARBA" id="ARBA00093617"/>
    </source>
</evidence>
<dbReference type="CAZy" id="GT39">
    <property type="family name" value="Glycosyltransferase Family 39"/>
</dbReference>
<gene>
    <name evidence="13" type="ORF">SUBVAR_06171</name>
</gene>
<feature type="transmembrane region" description="Helical" evidence="10">
    <location>
        <begin position="68"/>
        <end position="85"/>
    </location>
</feature>
<keyword evidence="6 10" id="KW-0812">Transmembrane</keyword>